<organism evidence="1 2">
    <name type="scientific">Pristionchus mayeri</name>
    <dbReference type="NCBI Taxonomy" id="1317129"/>
    <lineage>
        <taxon>Eukaryota</taxon>
        <taxon>Metazoa</taxon>
        <taxon>Ecdysozoa</taxon>
        <taxon>Nematoda</taxon>
        <taxon>Chromadorea</taxon>
        <taxon>Rhabditida</taxon>
        <taxon>Rhabditina</taxon>
        <taxon>Diplogasteromorpha</taxon>
        <taxon>Diplogasteroidea</taxon>
        <taxon>Neodiplogasteridae</taxon>
        <taxon>Pristionchus</taxon>
    </lineage>
</organism>
<evidence type="ECO:0000313" key="2">
    <source>
        <dbReference type="Proteomes" id="UP001328107"/>
    </source>
</evidence>
<evidence type="ECO:0000313" key="1">
    <source>
        <dbReference type="EMBL" id="GMR54796.1"/>
    </source>
</evidence>
<proteinExistence type="predicted"/>
<reference evidence="2" key="1">
    <citation type="submission" date="2022-10" db="EMBL/GenBank/DDBJ databases">
        <title>Genome assembly of Pristionchus species.</title>
        <authorList>
            <person name="Yoshida K."/>
            <person name="Sommer R.J."/>
        </authorList>
    </citation>
    <scope>NUCLEOTIDE SEQUENCE [LARGE SCALE GENOMIC DNA]</scope>
    <source>
        <strain evidence="2">RS5460</strain>
    </source>
</reference>
<gene>
    <name evidence="1" type="ORF">PMAYCL1PPCAC_24991</name>
</gene>
<dbReference type="EMBL" id="BTRK01000005">
    <property type="protein sequence ID" value="GMR54796.1"/>
    <property type="molecule type" value="Genomic_DNA"/>
</dbReference>
<comment type="caution">
    <text evidence="1">The sequence shown here is derived from an EMBL/GenBank/DDBJ whole genome shotgun (WGS) entry which is preliminary data.</text>
</comment>
<accession>A0AAN5I9A9</accession>
<keyword evidence="2" id="KW-1185">Reference proteome</keyword>
<name>A0AAN5I9A9_9BILA</name>
<dbReference type="AlphaFoldDB" id="A0AAN5I9A9"/>
<protein>
    <submittedName>
        <fullName evidence="1">Uncharacterized protein</fullName>
    </submittedName>
</protein>
<feature type="non-terminal residue" evidence="1">
    <location>
        <position position="1"/>
    </location>
</feature>
<sequence>EISEEHCIKDGRVLRQKLLVHVQSLLSDLQNHITFTIRGRKKDARKCEKPLNMDETNIEIHSVSDMFQPYQKFPNGAETQPTCNPCESLLIEHWRFSFSRCVNRSRILNFPLKNELGIVGLPGNADDANVEFHCDEIFDVEAFLQGIFISPFVRFN</sequence>
<dbReference type="Proteomes" id="UP001328107">
    <property type="component" value="Unassembled WGS sequence"/>
</dbReference>